<reference evidence="4 5" key="1">
    <citation type="journal article" date="2014" name="Nat. Commun.">
        <title>Klebsormidium flaccidum genome reveals primary factors for plant terrestrial adaptation.</title>
        <authorList>
            <person name="Hori K."/>
            <person name="Maruyama F."/>
            <person name="Fujisawa T."/>
            <person name="Togashi T."/>
            <person name="Yamamoto N."/>
            <person name="Seo M."/>
            <person name="Sato S."/>
            <person name="Yamada T."/>
            <person name="Mori H."/>
            <person name="Tajima N."/>
            <person name="Moriyama T."/>
            <person name="Ikeuchi M."/>
            <person name="Watanabe M."/>
            <person name="Wada H."/>
            <person name="Kobayashi K."/>
            <person name="Saito M."/>
            <person name="Masuda T."/>
            <person name="Sasaki-Sekimoto Y."/>
            <person name="Mashiguchi K."/>
            <person name="Awai K."/>
            <person name="Shimojima M."/>
            <person name="Masuda S."/>
            <person name="Iwai M."/>
            <person name="Nobusawa T."/>
            <person name="Narise T."/>
            <person name="Kondo S."/>
            <person name="Saito H."/>
            <person name="Sato R."/>
            <person name="Murakawa M."/>
            <person name="Ihara Y."/>
            <person name="Oshima-Yamada Y."/>
            <person name="Ohtaka K."/>
            <person name="Satoh M."/>
            <person name="Sonobe K."/>
            <person name="Ishii M."/>
            <person name="Ohtani R."/>
            <person name="Kanamori-Sato M."/>
            <person name="Honoki R."/>
            <person name="Miyazaki D."/>
            <person name="Mochizuki H."/>
            <person name="Umetsu J."/>
            <person name="Higashi K."/>
            <person name="Shibata D."/>
            <person name="Kamiya Y."/>
            <person name="Sato N."/>
            <person name="Nakamura Y."/>
            <person name="Tabata S."/>
            <person name="Ida S."/>
            <person name="Kurokawa K."/>
            <person name="Ohta H."/>
        </authorList>
    </citation>
    <scope>NUCLEOTIDE SEQUENCE [LARGE SCALE GENOMIC DNA]</scope>
    <source>
        <strain evidence="4 5">NIES-2285</strain>
    </source>
</reference>
<dbReference type="Pfam" id="PF24681">
    <property type="entry name" value="Kelch_KLHDC2_KLHL20_DRC7"/>
    <property type="match status" value="1"/>
</dbReference>
<evidence type="ECO:0000256" key="3">
    <source>
        <dbReference type="SAM" id="MobiDB-lite"/>
    </source>
</evidence>
<sequence>MEGLIDVYENAGLFKVDPSRSVQVGTSEKLAENVPILFESLRFKGSPGTKNGESVIMEYAEFKALFDESTLGVLQKVDDWDNCMVAGGQVLACLRGLDPSIDKPSDIDIFMYGLEETEQWLARVHKLLSQIHEGYKIANQCNPDDRPSVFIDVVRTDHTLTLIPKYEVEIDDEWVSLPKVQIVTRKFDNAAAVLACFDVDCCCVAFDNTKVWASPRAVRALRTGVNLIDLKFRSATFENRLLKYSRRGFAVQDPEMRGHALACLDNYFGGDQGVKEKVDLENLVRCIRRSTGLLKLLLADLAGRRGVIWAGVIVDSASFDGDNSKHGFRQKYSEHPKGGENPEHGFEEEYGEEAFDPAQGPVVFHPPLLHEPWMAKYEHRQLEKLLAHWEDLSGELKVDFSRAGPEINSSREAWERGVYENSFENIEALLKLPPPQPVTSSAPANEPSPEQAESSKRPKPNPGAERPRANKGSPLLALPNLLLFDILNRCTGEALAAAAATCTTLERTIALGGVWKHACLRDFAPPGPATPLPDVPPQEWGQAYRELRSLAKMGWAEWDVNPMRAQAAWREKSAENGLEYAKNVPLPCDRHANAVFGDKLILTGGTRHKVGLAGTFVFDFRAKQWSKVPTKLRRRFLDGVTVKAVDWELPARRGHTMTPINGHEALILFGKRGLTPAELQRVRRASQRAGNAPNDLDAIQAGWARANEELDAIWGAEALHGLCADAYVLDVDTWTYEKLEARGIPPAPRKGHTAVAHPDGKSVVVFGGLLSSKERVVADADEQCISTAGLHVLAQECEKGRRVWVWREVETTGEAPHEQHGHGACVVGDRMIVLGGREGTGRNAGNRVKLWSLNLKSMHWSQPPVDQSESPPVLRLYCGGPVVVGDNVILVVGGVRVVYFNLRDSKWRYEDYNSELRVKSFDVERNVTHSRAPVARAGHTLARYGFSIYMVGGDVKSHNVFENMPVLDLLGYDVTPRA</sequence>
<evidence type="ECO:0000313" key="4">
    <source>
        <dbReference type="EMBL" id="GAQ91723.1"/>
    </source>
</evidence>
<dbReference type="InterPro" id="IPR006652">
    <property type="entry name" value="Kelch_1"/>
</dbReference>
<feature type="region of interest" description="Disordered" evidence="3">
    <location>
        <begin position="432"/>
        <end position="472"/>
    </location>
</feature>
<dbReference type="OrthoDB" id="539213at2759"/>
<evidence type="ECO:0000313" key="5">
    <source>
        <dbReference type="Proteomes" id="UP000054558"/>
    </source>
</evidence>
<dbReference type="SUPFAM" id="SSF117281">
    <property type="entry name" value="Kelch motif"/>
    <property type="match status" value="1"/>
</dbReference>
<dbReference type="InterPro" id="IPR015915">
    <property type="entry name" value="Kelch-typ_b-propeller"/>
</dbReference>
<dbReference type="InterPro" id="IPR036047">
    <property type="entry name" value="F-box-like_dom_sf"/>
</dbReference>
<gene>
    <name evidence="4" type="ORF">KFL_008390060</name>
</gene>
<evidence type="ECO:0000256" key="2">
    <source>
        <dbReference type="ARBA" id="ARBA00022737"/>
    </source>
</evidence>
<dbReference type="STRING" id="105231.A0A1Y1IM70"/>
<dbReference type="Proteomes" id="UP000054558">
    <property type="component" value="Unassembled WGS sequence"/>
</dbReference>
<dbReference type="SUPFAM" id="SSF81383">
    <property type="entry name" value="F-box domain"/>
    <property type="match status" value="1"/>
</dbReference>
<protein>
    <recommendedName>
        <fullName evidence="6">F-box domain-containing protein</fullName>
    </recommendedName>
</protein>
<accession>A0A1Y1IM70</accession>
<keyword evidence="1" id="KW-0880">Kelch repeat</keyword>
<name>A0A1Y1IM70_KLENI</name>
<keyword evidence="5" id="KW-1185">Reference proteome</keyword>
<dbReference type="PANTHER" id="PTHR46093:SF3">
    <property type="entry name" value="ACYL-COA-BINDING DOMAIN-CONTAINING PROTEIN 4"/>
    <property type="match status" value="1"/>
</dbReference>
<proteinExistence type="predicted"/>
<dbReference type="Gene3D" id="2.120.10.80">
    <property type="entry name" value="Kelch-type beta propeller"/>
    <property type="match status" value="2"/>
</dbReference>
<dbReference type="Pfam" id="PF26128">
    <property type="entry name" value="Gad2"/>
    <property type="match status" value="1"/>
</dbReference>
<dbReference type="PANTHER" id="PTHR46093">
    <property type="entry name" value="ACYL-COA-BINDING DOMAIN-CONTAINING PROTEIN 5"/>
    <property type="match status" value="1"/>
</dbReference>
<keyword evidence="2" id="KW-0677">Repeat</keyword>
<evidence type="ECO:0008006" key="6">
    <source>
        <dbReference type="Google" id="ProtNLM"/>
    </source>
</evidence>
<dbReference type="Pfam" id="PF01344">
    <property type="entry name" value="Kelch_1"/>
    <property type="match status" value="1"/>
</dbReference>
<dbReference type="AlphaFoldDB" id="A0A1Y1IM70"/>
<organism evidence="4 5">
    <name type="scientific">Klebsormidium nitens</name>
    <name type="common">Green alga</name>
    <name type="synonym">Ulothrix nitens</name>
    <dbReference type="NCBI Taxonomy" id="105231"/>
    <lineage>
        <taxon>Eukaryota</taxon>
        <taxon>Viridiplantae</taxon>
        <taxon>Streptophyta</taxon>
        <taxon>Klebsormidiophyceae</taxon>
        <taxon>Klebsormidiales</taxon>
        <taxon>Klebsormidiaceae</taxon>
        <taxon>Klebsormidium</taxon>
    </lineage>
</organism>
<evidence type="ECO:0000256" key="1">
    <source>
        <dbReference type="ARBA" id="ARBA00022441"/>
    </source>
</evidence>
<dbReference type="EMBL" id="DF237788">
    <property type="protein sequence ID" value="GAQ91723.1"/>
    <property type="molecule type" value="Genomic_DNA"/>
</dbReference>